<dbReference type="Gene3D" id="1.10.1740.10">
    <property type="match status" value="1"/>
</dbReference>
<proteinExistence type="inferred from homology"/>
<dbReference type="InterPro" id="IPR013325">
    <property type="entry name" value="RNA_pol_sigma_r2"/>
</dbReference>
<dbReference type="KEGG" id="parq:DSM112329_00317"/>
<protein>
    <submittedName>
        <fullName evidence="7">ECF RNA polymerase sigma-E factor</fullName>
    </submittedName>
</protein>
<evidence type="ECO:0000256" key="2">
    <source>
        <dbReference type="ARBA" id="ARBA00023015"/>
    </source>
</evidence>
<name>A0AAU7APR7_9ACTN</name>
<dbReference type="InterPro" id="IPR013324">
    <property type="entry name" value="RNA_pol_sigma_r3/r4-like"/>
</dbReference>
<sequence>MDDEQLIARTRRGELEAYSQLVARHRPEVHRIAARIVGPDDADDVTQDTFLRAFNALDRFRGDASFRTWVLRIAHNTAINTLAKRRAIPVDEVPEPAGDSAPKVRSPADLLESGERQERLLHKIGLLRHDYQVVVVLRDVEELDYNEIADILDCPIGTVKTRLHRARALLIDMLRNNTYDWELPA</sequence>
<dbReference type="SUPFAM" id="SSF88659">
    <property type="entry name" value="Sigma3 and sigma4 domains of RNA polymerase sigma factors"/>
    <property type="match status" value="1"/>
</dbReference>
<dbReference type="InterPro" id="IPR036388">
    <property type="entry name" value="WH-like_DNA-bd_sf"/>
</dbReference>
<keyword evidence="3" id="KW-0731">Sigma factor</keyword>
<evidence type="ECO:0000313" key="7">
    <source>
        <dbReference type="EMBL" id="XAY03499.1"/>
    </source>
</evidence>
<organism evidence="7">
    <name type="scientific">Paraconexibacter sp. AEG42_29</name>
    <dbReference type="NCBI Taxonomy" id="2997339"/>
    <lineage>
        <taxon>Bacteria</taxon>
        <taxon>Bacillati</taxon>
        <taxon>Actinomycetota</taxon>
        <taxon>Thermoleophilia</taxon>
        <taxon>Solirubrobacterales</taxon>
        <taxon>Paraconexibacteraceae</taxon>
        <taxon>Paraconexibacter</taxon>
    </lineage>
</organism>
<evidence type="ECO:0000259" key="6">
    <source>
        <dbReference type="Pfam" id="PF08281"/>
    </source>
</evidence>
<reference evidence="7" key="1">
    <citation type="submission" date="2022-12" db="EMBL/GenBank/DDBJ databases">
        <title>Paraconexibacter alkalitolerans sp. nov. and Baekduia alba sp. nov., isolated from soil and emended description of the genera Paraconexibacter (Chun et al., 2020) and Baekduia (An et al., 2020).</title>
        <authorList>
            <person name="Vieira S."/>
            <person name="Huber K.J."/>
            <person name="Geppert A."/>
            <person name="Wolf J."/>
            <person name="Neumann-Schaal M."/>
            <person name="Muesken M."/>
            <person name="Overmann J."/>
        </authorList>
    </citation>
    <scope>NUCLEOTIDE SEQUENCE</scope>
    <source>
        <strain evidence="7">AEG42_29</strain>
    </source>
</reference>
<dbReference type="GO" id="GO:0006352">
    <property type="term" value="P:DNA-templated transcription initiation"/>
    <property type="evidence" value="ECO:0007669"/>
    <property type="project" value="InterPro"/>
</dbReference>
<dbReference type="InterPro" id="IPR013249">
    <property type="entry name" value="RNA_pol_sigma70_r4_t2"/>
</dbReference>
<evidence type="ECO:0000256" key="3">
    <source>
        <dbReference type="ARBA" id="ARBA00023082"/>
    </source>
</evidence>
<keyword evidence="4" id="KW-0804">Transcription</keyword>
<dbReference type="Pfam" id="PF04542">
    <property type="entry name" value="Sigma70_r2"/>
    <property type="match status" value="1"/>
</dbReference>
<dbReference type="Pfam" id="PF08281">
    <property type="entry name" value="Sigma70_r4_2"/>
    <property type="match status" value="1"/>
</dbReference>
<dbReference type="PANTHER" id="PTHR43133">
    <property type="entry name" value="RNA POLYMERASE ECF-TYPE SIGMA FACTO"/>
    <property type="match status" value="1"/>
</dbReference>
<dbReference type="RefSeq" id="WP_354700055.1">
    <property type="nucleotide sequence ID" value="NZ_CP114014.1"/>
</dbReference>
<dbReference type="NCBIfam" id="TIGR02937">
    <property type="entry name" value="sigma70-ECF"/>
    <property type="match status" value="1"/>
</dbReference>
<feature type="domain" description="RNA polymerase sigma factor 70 region 4 type 2" evidence="6">
    <location>
        <begin position="118"/>
        <end position="170"/>
    </location>
</feature>
<evidence type="ECO:0000259" key="5">
    <source>
        <dbReference type="Pfam" id="PF04542"/>
    </source>
</evidence>
<dbReference type="Gene3D" id="1.10.10.10">
    <property type="entry name" value="Winged helix-like DNA-binding domain superfamily/Winged helix DNA-binding domain"/>
    <property type="match status" value="1"/>
</dbReference>
<dbReference type="GO" id="GO:0003677">
    <property type="term" value="F:DNA binding"/>
    <property type="evidence" value="ECO:0007669"/>
    <property type="project" value="InterPro"/>
</dbReference>
<dbReference type="InterPro" id="IPR039425">
    <property type="entry name" value="RNA_pol_sigma-70-like"/>
</dbReference>
<evidence type="ECO:0000256" key="4">
    <source>
        <dbReference type="ARBA" id="ARBA00023163"/>
    </source>
</evidence>
<dbReference type="GO" id="GO:0016987">
    <property type="term" value="F:sigma factor activity"/>
    <property type="evidence" value="ECO:0007669"/>
    <property type="project" value="UniProtKB-KW"/>
</dbReference>
<dbReference type="SUPFAM" id="SSF88946">
    <property type="entry name" value="Sigma2 domain of RNA polymerase sigma factors"/>
    <property type="match status" value="1"/>
</dbReference>
<comment type="similarity">
    <text evidence="1">Belongs to the sigma-70 factor family. ECF subfamily.</text>
</comment>
<dbReference type="InterPro" id="IPR014284">
    <property type="entry name" value="RNA_pol_sigma-70_dom"/>
</dbReference>
<dbReference type="EMBL" id="CP114014">
    <property type="protein sequence ID" value="XAY03499.1"/>
    <property type="molecule type" value="Genomic_DNA"/>
</dbReference>
<dbReference type="InterPro" id="IPR007627">
    <property type="entry name" value="RNA_pol_sigma70_r2"/>
</dbReference>
<dbReference type="CDD" id="cd06171">
    <property type="entry name" value="Sigma70_r4"/>
    <property type="match status" value="1"/>
</dbReference>
<evidence type="ECO:0000256" key="1">
    <source>
        <dbReference type="ARBA" id="ARBA00010641"/>
    </source>
</evidence>
<dbReference type="PANTHER" id="PTHR43133:SF51">
    <property type="entry name" value="RNA POLYMERASE SIGMA FACTOR"/>
    <property type="match status" value="1"/>
</dbReference>
<accession>A0AAU7APR7</accession>
<gene>
    <name evidence="7" type="primary">rpoE_1</name>
    <name evidence="7" type="ORF">DSM112329_00317</name>
</gene>
<dbReference type="AlphaFoldDB" id="A0AAU7APR7"/>
<feature type="domain" description="RNA polymerase sigma-70 region 2" evidence="5">
    <location>
        <begin position="21"/>
        <end position="86"/>
    </location>
</feature>
<keyword evidence="2" id="KW-0805">Transcription regulation</keyword>